<feature type="domain" description="Multidrug resistance protein MdtA-like beta-barrel" evidence="5">
    <location>
        <begin position="253"/>
        <end position="309"/>
    </location>
</feature>
<dbReference type="Proteomes" id="UP001320831">
    <property type="component" value="Unassembled WGS sequence"/>
</dbReference>
<evidence type="ECO:0000313" key="8">
    <source>
        <dbReference type="Proteomes" id="UP001320831"/>
    </source>
</evidence>
<dbReference type="Pfam" id="PF25917">
    <property type="entry name" value="BSH_RND"/>
    <property type="match status" value="1"/>
</dbReference>
<accession>A0ABT2LR80</accession>
<dbReference type="NCBIfam" id="TIGR01730">
    <property type="entry name" value="RND_mfp"/>
    <property type="match status" value="1"/>
</dbReference>
<dbReference type="RefSeq" id="WP_260905395.1">
    <property type="nucleotide sequence ID" value="NZ_JAOCZP010000006.1"/>
</dbReference>
<dbReference type="Gene3D" id="1.10.287.470">
    <property type="entry name" value="Helix hairpin bin"/>
    <property type="match status" value="1"/>
</dbReference>
<proteinExistence type="inferred from homology"/>
<evidence type="ECO:0000259" key="4">
    <source>
        <dbReference type="Pfam" id="PF25917"/>
    </source>
</evidence>
<dbReference type="Pfam" id="PF25876">
    <property type="entry name" value="HH_MFP_RND"/>
    <property type="match status" value="1"/>
</dbReference>
<feature type="domain" description="Multidrug resistance protein MdtA-like alpha-helical hairpin" evidence="3">
    <location>
        <begin position="115"/>
        <end position="184"/>
    </location>
</feature>
<protein>
    <submittedName>
        <fullName evidence="7">Efflux RND transporter periplasmic adaptor subunit</fullName>
    </submittedName>
</protein>
<dbReference type="Gene3D" id="2.40.30.170">
    <property type="match status" value="1"/>
</dbReference>
<evidence type="ECO:0000259" key="5">
    <source>
        <dbReference type="Pfam" id="PF25944"/>
    </source>
</evidence>
<dbReference type="InterPro" id="IPR058624">
    <property type="entry name" value="MdtA-like_HH"/>
</dbReference>
<organism evidence="7 8">
    <name type="scientific">Chelativorans salis</name>
    <dbReference type="NCBI Taxonomy" id="2978478"/>
    <lineage>
        <taxon>Bacteria</taxon>
        <taxon>Pseudomonadati</taxon>
        <taxon>Pseudomonadota</taxon>
        <taxon>Alphaproteobacteria</taxon>
        <taxon>Hyphomicrobiales</taxon>
        <taxon>Phyllobacteriaceae</taxon>
        <taxon>Chelativorans</taxon>
    </lineage>
</organism>
<dbReference type="InterPro" id="IPR006143">
    <property type="entry name" value="RND_pump_MFP"/>
</dbReference>
<dbReference type="Pfam" id="PF25967">
    <property type="entry name" value="RND-MFP_C"/>
    <property type="match status" value="1"/>
</dbReference>
<feature type="domain" description="Multidrug resistance protein MdtA-like C-terminal permuted SH3" evidence="6">
    <location>
        <begin position="322"/>
        <end position="377"/>
    </location>
</feature>
<dbReference type="InterPro" id="IPR058625">
    <property type="entry name" value="MdtA-like_BSH"/>
</dbReference>
<gene>
    <name evidence="7" type="ORF">N5A92_18690</name>
</gene>
<comment type="similarity">
    <text evidence="2">Belongs to the membrane fusion protein (MFP) (TC 8.A.1) family.</text>
</comment>
<reference evidence="7 8" key="1">
    <citation type="submission" date="2022-09" db="EMBL/GenBank/DDBJ databases">
        <title>Chelativorans salina sp. nov., a novel slightly halophilic bacterium isolated from a saline lake sediment enrichment.</title>
        <authorList>
            <person name="Gao L."/>
            <person name="Fang B.-Z."/>
            <person name="Li W.-J."/>
        </authorList>
    </citation>
    <scope>NUCLEOTIDE SEQUENCE [LARGE SCALE GENOMIC DNA]</scope>
    <source>
        <strain evidence="7 8">EGI FJ00035</strain>
    </source>
</reference>
<comment type="subcellular location">
    <subcellularLocation>
        <location evidence="1">Cell envelope</location>
    </subcellularLocation>
</comment>
<sequence length="406" mass="42957">MKRTITRGLLWGAGLVVVASIAGTILLPKSLDGAPADTTAAAPAQQAIPVSVAVVEPREVTVWREFSGRLEAVDRVEVRSRVAGAIQSVHFREGALVEKGDLLIAIDPAPFEAAVAQAEAIVAAAEARVELSKLELERGRRLAASRTVSQSDLDQRLSAHHEAEASLRSAKAALQSARLDLGYTEIRAPISGRVGQLEITAGNLVAAGAGSPVLARLVSVDPIYASFDIDERFVTRALSQLPTTEAGAPAVEQIPVRISTADEDGTPIQGHLQLIDNEVDTASGTVRARAVIDNADGRLIPGQFVRVRVGQPKPERQLMISERAVGTDQDKKFVLVVDAENTLAYRPVTLGPSTEGLRIVESGLEPGERIVVNGLQRVRPGALVEPQVADAAPAERAMAEADGSRL</sequence>
<dbReference type="PANTHER" id="PTHR30158">
    <property type="entry name" value="ACRA/E-RELATED COMPONENT OF DRUG EFFLUX TRANSPORTER"/>
    <property type="match status" value="1"/>
</dbReference>
<dbReference type="Gene3D" id="2.40.50.100">
    <property type="match status" value="1"/>
</dbReference>
<dbReference type="InterPro" id="IPR058626">
    <property type="entry name" value="MdtA-like_b-barrel"/>
</dbReference>
<dbReference type="SUPFAM" id="SSF111369">
    <property type="entry name" value="HlyD-like secretion proteins"/>
    <property type="match status" value="1"/>
</dbReference>
<dbReference type="InterPro" id="IPR058627">
    <property type="entry name" value="MdtA-like_C"/>
</dbReference>
<dbReference type="EMBL" id="JAOCZP010000006">
    <property type="protein sequence ID" value="MCT7377051.1"/>
    <property type="molecule type" value="Genomic_DNA"/>
</dbReference>
<evidence type="ECO:0000259" key="6">
    <source>
        <dbReference type="Pfam" id="PF25967"/>
    </source>
</evidence>
<dbReference type="PANTHER" id="PTHR30158:SF10">
    <property type="entry name" value="CATION EFFLUX PUMP"/>
    <property type="match status" value="1"/>
</dbReference>
<evidence type="ECO:0000256" key="2">
    <source>
        <dbReference type="ARBA" id="ARBA00009477"/>
    </source>
</evidence>
<comment type="caution">
    <text evidence="7">The sequence shown here is derived from an EMBL/GenBank/DDBJ whole genome shotgun (WGS) entry which is preliminary data.</text>
</comment>
<evidence type="ECO:0000259" key="3">
    <source>
        <dbReference type="Pfam" id="PF25876"/>
    </source>
</evidence>
<name>A0ABT2LR80_9HYPH</name>
<dbReference type="Gene3D" id="2.40.420.20">
    <property type="match status" value="1"/>
</dbReference>
<keyword evidence="8" id="KW-1185">Reference proteome</keyword>
<feature type="domain" description="Multidrug resistance protein MdtA-like barrel-sandwich hybrid" evidence="4">
    <location>
        <begin position="75"/>
        <end position="213"/>
    </location>
</feature>
<evidence type="ECO:0000313" key="7">
    <source>
        <dbReference type="EMBL" id="MCT7377051.1"/>
    </source>
</evidence>
<dbReference type="Pfam" id="PF25944">
    <property type="entry name" value="Beta-barrel_RND"/>
    <property type="match status" value="1"/>
</dbReference>
<evidence type="ECO:0000256" key="1">
    <source>
        <dbReference type="ARBA" id="ARBA00004196"/>
    </source>
</evidence>